<dbReference type="Gene3D" id="3.30.70.3490">
    <property type="match status" value="1"/>
</dbReference>
<name>B6QP01_TALMQ</name>
<dbReference type="SUPFAM" id="SSF144000">
    <property type="entry name" value="Oxysterol-binding protein-like"/>
    <property type="match status" value="1"/>
</dbReference>
<dbReference type="VEuPathDB" id="FungiDB:PMAA_047340"/>
<gene>
    <name evidence="7" type="ORF">PMAA_047340</name>
</gene>
<keyword evidence="4" id="KW-0446">Lipid-binding</keyword>
<sequence>MPLPHVHTHHRSSLSNKSSDYETEDETIVEPDQGNVLSHIISQLRPGADLSRVTLPTFILEPRSMLERITNFMAHPETLLPMPTIDDPLERFVSVVRFYLSGWHIKPPGVKKPLNPILGETFTCYWDYNDGTRGYYISEQTSHHPPKSSYFFMAPEHHIRIDGTLKPRSKFLGNSAASLMEGTAVLTFLDRGKNPAKGERYHLTQPNMYARGILFGKMKYELGDHSFIKCPENHFVCDVEFKTKGYFSGTYNAIAGTIKNDQTGEVYYELSGLWNGEMYLKNNATGKKDLLFDATHAKHTPPLVRSLEDQTERESQKLWYSTVQGLNARNHEVATAEKTKIEDQQREEAAKRAEGNVEWHPKLFRRVRGGPGGSEEGEEDLDWIINAEMYVLS</sequence>
<proteinExistence type="inferred from homology"/>
<reference evidence="8" key="1">
    <citation type="journal article" date="2015" name="Genome Announc.">
        <title>Genome sequence of the AIDS-associated pathogen Penicillium marneffei (ATCC18224) and its near taxonomic relative Talaromyces stipitatus (ATCC10500).</title>
        <authorList>
            <person name="Nierman W.C."/>
            <person name="Fedorova-Abrams N.D."/>
            <person name="Andrianopoulos A."/>
        </authorList>
    </citation>
    <scope>NUCLEOTIDE SEQUENCE [LARGE SCALE GENOMIC DNA]</scope>
    <source>
        <strain evidence="8">ATCC 18224 / CBS 334.59 / QM 7333</strain>
    </source>
</reference>
<evidence type="ECO:0000313" key="7">
    <source>
        <dbReference type="EMBL" id="EEA20922.1"/>
    </source>
</evidence>
<evidence type="ECO:0000256" key="2">
    <source>
        <dbReference type="ARBA" id="ARBA00022448"/>
    </source>
</evidence>
<evidence type="ECO:0000256" key="6">
    <source>
        <dbReference type="SAM" id="MobiDB-lite"/>
    </source>
</evidence>
<evidence type="ECO:0000313" key="8">
    <source>
        <dbReference type="Proteomes" id="UP000001294"/>
    </source>
</evidence>
<dbReference type="FunFam" id="1.10.287.2720:FF:000001">
    <property type="entry name" value="Oxysterol-binding OBPalpha"/>
    <property type="match status" value="1"/>
</dbReference>
<evidence type="ECO:0000256" key="1">
    <source>
        <dbReference type="ARBA" id="ARBA00008842"/>
    </source>
</evidence>
<dbReference type="Proteomes" id="UP000001294">
    <property type="component" value="Unassembled WGS sequence"/>
</dbReference>
<dbReference type="AlphaFoldDB" id="B6QP01"/>
<dbReference type="InterPro" id="IPR000648">
    <property type="entry name" value="Oxysterol-bd"/>
</dbReference>
<feature type="compositionally biased region" description="Basic residues" evidence="6">
    <location>
        <begin position="1"/>
        <end position="12"/>
    </location>
</feature>
<evidence type="ECO:0000256" key="3">
    <source>
        <dbReference type="ARBA" id="ARBA00023055"/>
    </source>
</evidence>
<protein>
    <submittedName>
        <fullName evidence="7">Oxysterol binding protein (Osh7), putative</fullName>
    </submittedName>
</protein>
<dbReference type="Pfam" id="PF01237">
    <property type="entry name" value="Oxysterol_BP"/>
    <property type="match status" value="2"/>
</dbReference>
<comment type="similarity">
    <text evidence="1 5">Belongs to the OSBP family.</text>
</comment>
<dbReference type="PROSITE" id="PS01013">
    <property type="entry name" value="OSBP"/>
    <property type="match status" value="1"/>
</dbReference>
<dbReference type="GO" id="GO:0005829">
    <property type="term" value="C:cytosol"/>
    <property type="evidence" value="ECO:0007669"/>
    <property type="project" value="TreeGrafter"/>
</dbReference>
<dbReference type="PANTHER" id="PTHR10972">
    <property type="entry name" value="OXYSTEROL-BINDING PROTEIN-RELATED"/>
    <property type="match status" value="1"/>
</dbReference>
<evidence type="ECO:0000256" key="5">
    <source>
        <dbReference type="RuleBase" id="RU003844"/>
    </source>
</evidence>
<dbReference type="GO" id="GO:0016020">
    <property type="term" value="C:membrane"/>
    <property type="evidence" value="ECO:0007669"/>
    <property type="project" value="TreeGrafter"/>
</dbReference>
<accession>B6QP01</accession>
<keyword evidence="8" id="KW-1185">Reference proteome</keyword>
<feature type="region of interest" description="Disordered" evidence="6">
    <location>
        <begin position="1"/>
        <end position="28"/>
    </location>
</feature>
<dbReference type="InterPro" id="IPR037239">
    <property type="entry name" value="OSBP_sf"/>
</dbReference>
<dbReference type="InterPro" id="IPR018494">
    <property type="entry name" value="Oxysterol-bd_CS"/>
</dbReference>
<dbReference type="Gene3D" id="2.40.160.120">
    <property type="match status" value="1"/>
</dbReference>
<dbReference type="GO" id="GO:0032541">
    <property type="term" value="C:cortical endoplasmic reticulum"/>
    <property type="evidence" value="ECO:0007669"/>
    <property type="project" value="TreeGrafter"/>
</dbReference>
<organism evidence="7 8">
    <name type="scientific">Talaromyces marneffei (strain ATCC 18224 / CBS 334.59 / QM 7333)</name>
    <name type="common">Penicillium marneffei</name>
    <dbReference type="NCBI Taxonomy" id="441960"/>
    <lineage>
        <taxon>Eukaryota</taxon>
        <taxon>Fungi</taxon>
        <taxon>Dikarya</taxon>
        <taxon>Ascomycota</taxon>
        <taxon>Pezizomycotina</taxon>
        <taxon>Eurotiomycetes</taxon>
        <taxon>Eurotiomycetidae</taxon>
        <taxon>Eurotiales</taxon>
        <taxon>Trichocomaceae</taxon>
        <taxon>Talaromyces</taxon>
        <taxon>Talaromyces sect. Talaromyces</taxon>
    </lineage>
</organism>
<evidence type="ECO:0000256" key="4">
    <source>
        <dbReference type="ARBA" id="ARBA00023121"/>
    </source>
</evidence>
<dbReference type="EMBL" id="DS995904">
    <property type="protein sequence ID" value="EEA20922.1"/>
    <property type="molecule type" value="Genomic_DNA"/>
</dbReference>
<dbReference type="GO" id="GO:0006869">
    <property type="term" value="P:lipid transport"/>
    <property type="evidence" value="ECO:0007669"/>
    <property type="project" value="UniProtKB-KW"/>
</dbReference>
<dbReference type="Gene3D" id="1.10.287.2720">
    <property type="match status" value="1"/>
</dbReference>
<dbReference type="PANTHER" id="PTHR10972:SF102">
    <property type="entry name" value="OXYSTEROL-BINDING PROTEIN"/>
    <property type="match status" value="1"/>
</dbReference>
<dbReference type="GO" id="GO:0032934">
    <property type="term" value="F:sterol binding"/>
    <property type="evidence" value="ECO:0007669"/>
    <property type="project" value="TreeGrafter"/>
</dbReference>
<keyword evidence="3" id="KW-0445">Lipid transport</keyword>
<dbReference type="FunFam" id="2.40.160.120:FF:000007">
    <property type="entry name" value="Oxysterol binding protein"/>
    <property type="match status" value="1"/>
</dbReference>
<keyword evidence="2" id="KW-0813">Transport</keyword>
<dbReference type="HOGENOM" id="CLU_012334_1_0_1"/>